<dbReference type="AlphaFoldDB" id="A0A511X6X2"/>
<feature type="chain" id="PRO_5021960725" description="Aspartyl protease" evidence="1">
    <location>
        <begin position="26"/>
        <end position="279"/>
    </location>
</feature>
<keyword evidence="1" id="KW-0732">Signal</keyword>
<name>A0A511X6X2_9PROT</name>
<sequence>MKFGKSLGASAFCVALSLLGGAAQAQQVIQLVTTGGSIEAARASVNKQEGLFLFDSGIGTSGVTPSVATRIGCRPWGKVTGFRAIGERVDFPKCNTSQVSVGFLNVTMPQLSVIDLEKLMGPDGKSLSGVLGLDIFANRVVTLDVARNRIVLENPQTLEHIKKIAHEMPIRLVRSAEGAALTADLGVPTSAGTLWMEIDTGNYGPSLIDQNAASLVGLNPRQTANQDWRMTLPNALTISGPAIVKDLILDGDFGRDALRHWVITLDLANSRGWLRTSGK</sequence>
<dbReference type="Gene3D" id="2.40.70.10">
    <property type="entry name" value="Acid Proteases"/>
    <property type="match status" value="1"/>
</dbReference>
<gene>
    <name evidence="2" type="ORF">ANI02nite_05820</name>
</gene>
<dbReference type="Pfam" id="PF13650">
    <property type="entry name" value="Asp_protease_2"/>
    <property type="match status" value="1"/>
</dbReference>
<evidence type="ECO:0000313" key="3">
    <source>
        <dbReference type="Proteomes" id="UP000321635"/>
    </source>
</evidence>
<comment type="caution">
    <text evidence="2">The sequence shown here is derived from an EMBL/GenBank/DDBJ whole genome shotgun (WGS) entry which is preliminary data.</text>
</comment>
<dbReference type="Proteomes" id="UP000321635">
    <property type="component" value="Unassembled WGS sequence"/>
</dbReference>
<evidence type="ECO:0000256" key="1">
    <source>
        <dbReference type="SAM" id="SignalP"/>
    </source>
</evidence>
<accession>A0A511X6X2</accession>
<evidence type="ECO:0008006" key="4">
    <source>
        <dbReference type="Google" id="ProtNLM"/>
    </source>
</evidence>
<reference evidence="2 3" key="1">
    <citation type="submission" date="2019-07" db="EMBL/GenBank/DDBJ databases">
        <title>Whole genome shotgun sequence of Acetobacter nitrogenifigens NBRC 105050.</title>
        <authorList>
            <person name="Hosoyama A."/>
            <person name="Uohara A."/>
            <person name="Ohji S."/>
            <person name="Ichikawa N."/>
        </authorList>
    </citation>
    <scope>NUCLEOTIDE SEQUENCE [LARGE SCALE GENOMIC DNA]</scope>
    <source>
        <strain evidence="2 3">NBRC 105050</strain>
    </source>
</reference>
<organism evidence="2 3">
    <name type="scientific">Acetobacter nitrogenifigens DSM 23921 = NBRC 105050</name>
    <dbReference type="NCBI Taxonomy" id="1120919"/>
    <lineage>
        <taxon>Bacteria</taxon>
        <taxon>Pseudomonadati</taxon>
        <taxon>Pseudomonadota</taxon>
        <taxon>Alphaproteobacteria</taxon>
        <taxon>Acetobacterales</taxon>
        <taxon>Acetobacteraceae</taxon>
        <taxon>Acetobacter</taxon>
    </lineage>
</organism>
<dbReference type="RefSeq" id="WP_170230052.1">
    <property type="nucleotide sequence ID" value="NZ_AUBI01000002.1"/>
</dbReference>
<feature type="signal peptide" evidence="1">
    <location>
        <begin position="1"/>
        <end position="25"/>
    </location>
</feature>
<evidence type="ECO:0000313" key="2">
    <source>
        <dbReference type="EMBL" id="GEN58698.1"/>
    </source>
</evidence>
<keyword evidence="3" id="KW-1185">Reference proteome</keyword>
<protein>
    <recommendedName>
        <fullName evidence="4">Aspartyl protease</fullName>
    </recommendedName>
</protein>
<dbReference type="InterPro" id="IPR021109">
    <property type="entry name" value="Peptidase_aspartic_dom_sf"/>
</dbReference>
<proteinExistence type="predicted"/>
<dbReference type="EMBL" id="BJYF01000003">
    <property type="protein sequence ID" value="GEN58698.1"/>
    <property type="molecule type" value="Genomic_DNA"/>
</dbReference>